<evidence type="ECO:0000313" key="1">
    <source>
        <dbReference type="EMBL" id="MET4636183.1"/>
    </source>
</evidence>
<evidence type="ECO:0008006" key="3">
    <source>
        <dbReference type="Google" id="ProtNLM"/>
    </source>
</evidence>
<reference evidence="1 2" key="1">
    <citation type="submission" date="2024-06" db="EMBL/GenBank/DDBJ databases">
        <title>Sorghum-associated microbial communities from plants grown in Nebraska, USA.</title>
        <authorList>
            <person name="Schachtman D."/>
        </authorList>
    </citation>
    <scope>NUCLEOTIDE SEQUENCE [LARGE SCALE GENOMIC DNA]</scope>
    <source>
        <strain evidence="1 2">3207</strain>
    </source>
</reference>
<dbReference type="EMBL" id="JBEPSM010000004">
    <property type="protein sequence ID" value="MET4636183.1"/>
    <property type="molecule type" value="Genomic_DNA"/>
</dbReference>
<dbReference type="RefSeq" id="WP_354553724.1">
    <property type="nucleotide sequence ID" value="NZ_JBEPSM010000004.1"/>
</dbReference>
<evidence type="ECO:0000313" key="2">
    <source>
        <dbReference type="Proteomes" id="UP001549321"/>
    </source>
</evidence>
<sequence length="221" mass="24432">MTWKQSRSGLAIDLVDPDLSAIDIHIDIAIPLSLINRFDGHASNQALAGYSVGQHCIKGADAILHETGGDTDAALAFLLHDAHEVFSGDITTPVAESLDRMALDTLGRPANGIIRRAIKTMKARLDVEIYKRLGLDWPLSAHRAHLVADMDLRMLRAERDELMRPAPKPWGNAIETALPIPSLGWRDFLSMRPADVQVGWMDRLVDWHPCIGRLPKWEGAA</sequence>
<name>A0ABV2R4J0_9HYPH</name>
<dbReference type="SUPFAM" id="SSF109604">
    <property type="entry name" value="HD-domain/PDEase-like"/>
    <property type="match status" value="1"/>
</dbReference>
<organism evidence="1 2">
    <name type="scientific">Kaistia defluvii</name>
    <dbReference type="NCBI Taxonomy" id="410841"/>
    <lineage>
        <taxon>Bacteria</taxon>
        <taxon>Pseudomonadati</taxon>
        <taxon>Pseudomonadota</taxon>
        <taxon>Alphaproteobacteria</taxon>
        <taxon>Hyphomicrobiales</taxon>
        <taxon>Kaistiaceae</taxon>
        <taxon>Kaistia</taxon>
    </lineage>
</organism>
<dbReference type="Proteomes" id="UP001549321">
    <property type="component" value="Unassembled WGS sequence"/>
</dbReference>
<keyword evidence="2" id="KW-1185">Reference proteome</keyword>
<gene>
    <name evidence="1" type="ORF">ABIE08_004141</name>
</gene>
<accession>A0ABV2R4J0</accession>
<proteinExistence type="predicted"/>
<comment type="caution">
    <text evidence="1">The sequence shown here is derived from an EMBL/GenBank/DDBJ whole genome shotgun (WGS) entry which is preliminary data.</text>
</comment>
<dbReference type="Gene3D" id="1.10.3210.10">
    <property type="entry name" value="Hypothetical protein af1432"/>
    <property type="match status" value="1"/>
</dbReference>
<protein>
    <recommendedName>
        <fullName evidence="3">Phosphohydrolase</fullName>
    </recommendedName>
</protein>